<dbReference type="EMBL" id="LS974622">
    <property type="protein sequence ID" value="CAG7869961.1"/>
    <property type="molecule type" value="Genomic_DNA"/>
</dbReference>
<sequence length="80" mass="8865">PIFLALLSNIQDQTRVSLSPQSDIDCLLFLRLLGCGYVSVDTHEVTQGHVGVLVVDAMLGKDTNVWIRIVGYMNCGWVIF</sequence>
<evidence type="ECO:0000313" key="2">
    <source>
        <dbReference type="Proteomes" id="UP000694005"/>
    </source>
</evidence>
<name>A0A8D9D6G9_BRACM</name>
<proteinExistence type="predicted"/>
<organism evidence="1 2">
    <name type="scientific">Brassica campestris</name>
    <name type="common">Field mustard</name>
    <dbReference type="NCBI Taxonomy" id="3711"/>
    <lineage>
        <taxon>Eukaryota</taxon>
        <taxon>Viridiplantae</taxon>
        <taxon>Streptophyta</taxon>
        <taxon>Embryophyta</taxon>
        <taxon>Tracheophyta</taxon>
        <taxon>Spermatophyta</taxon>
        <taxon>Magnoliopsida</taxon>
        <taxon>eudicotyledons</taxon>
        <taxon>Gunneridae</taxon>
        <taxon>Pentapetalae</taxon>
        <taxon>rosids</taxon>
        <taxon>malvids</taxon>
        <taxon>Brassicales</taxon>
        <taxon>Brassicaceae</taxon>
        <taxon>Brassiceae</taxon>
        <taxon>Brassica</taxon>
    </lineage>
</organism>
<feature type="non-terminal residue" evidence="1">
    <location>
        <position position="1"/>
    </location>
</feature>
<evidence type="ECO:0000313" key="1">
    <source>
        <dbReference type="EMBL" id="CAG7869961.1"/>
    </source>
</evidence>
<reference evidence="1 2" key="1">
    <citation type="submission" date="2021-07" db="EMBL/GenBank/DDBJ databases">
        <authorList>
            <consortium name="Genoscope - CEA"/>
            <person name="William W."/>
        </authorList>
    </citation>
    <scope>NUCLEOTIDE SEQUENCE [LARGE SCALE GENOMIC DNA]</scope>
</reference>
<dbReference type="Proteomes" id="UP000694005">
    <property type="component" value="Chromosome A06"/>
</dbReference>
<dbReference type="AlphaFoldDB" id="A0A8D9D6G9"/>
<accession>A0A8D9D6G9</accession>
<protein>
    <submittedName>
        <fullName evidence="1">Uncharacterized protein</fullName>
    </submittedName>
</protein>
<gene>
    <name evidence="1" type="ORF">BRAPAZ1V2_A06P22010.2</name>
</gene>
<dbReference type="Gramene" id="A06p22010.2_BraZ1">
    <property type="protein sequence ID" value="A06p22010.2_BraZ1.CDS"/>
    <property type="gene ID" value="A06g22010.2_BraZ1"/>
</dbReference>